<feature type="signal peptide" evidence="4">
    <location>
        <begin position="1"/>
        <end position="19"/>
    </location>
</feature>
<dbReference type="STRING" id="66420.A0A194QGH7"/>
<keyword evidence="6" id="KW-1185">Reference proteome</keyword>
<evidence type="ECO:0000313" key="5">
    <source>
        <dbReference type="EMBL" id="KPJ04597.1"/>
    </source>
</evidence>
<dbReference type="PANTHER" id="PTHR24367:SF318">
    <property type="entry name" value="LEUCINE-RICH GLIOMA-INACTIVATED PROTEIN 1-LIKE"/>
    <property type="match status" value="1"/>
</dbReference>
<dbReference type="InterPro" id="IPR032675">
    <property type="entry name" value="LRR_dom_sf"/>
</dbReference>
<dbReference type="Proteomes" id="UP000053268">
    <property type="component" value="Unassembled WGS sequence"/>
</dbReference>
<dbReference type="Pfam" id="PF13855">
    <property type="entry name" value="LRR_8"/>
    <property type="match status" value="1"/>
</dbReference>
<protein>
    <submittedName>
        <fullName evidence="5">Connectin</fullName>
    </submittedName>
</protein>
<evidence type="ECO:0000256" key="4">
    <source>
        <dbReference type="SAM" id="SignalP"/>
    </source>
</evidence>
<dbReference type="InterPro" id="IPR051295">
    <property type="entry name" value="LGI_related"/>
</dbReference>
<feature type="region of interest" description="Disordered" evidence="3">
    <location>
        <begin position="510"/>
        <end position="550"/>
    </location>
</feature>
<evidence type="ECO:0000256" key="2">
    <source>
        <dbReference type="ARBA" id="ARBA00022737"/>
    </source>
</evidence>
<gene>
    <name evidence="5" type="ORF">RR46_03208</name>
</gene>
<dbReference type="AlphaFoldDB" id="A0A194QGH7"/>
<name>A0A194QGH7_PAPXU</name>
<evidence type="ECO:0000256" key="3">
    <source>
        <dbReference type="SAM" id="MobiDB-lite"/>
    </source>
</evidence>
<dbReference type="SMART" id="SM00365">
    <property type="entry name" value="LRR_SD22"/>
    <property type="match status" value="5"/>
</dbReference>
<reference evidence="5 6" key="1">
    <citation type="journal article" date="2015" name="Nat. Commun.">
        <title>Outbred genome sequencing and CRISPR/Cas9 gene editing in butterflies.</title>
        <authorList>
            <person name="Li X."/>
            <person name="Fan D."/>
            <person name="Zhang W."/>
            <person name="Liu G."/>
            <person name="Zhang L."/>
            <person name="Zhao L."/>
            <person name="Fang X."/>
            <person name="Chen L."/>
            <person name="Dong Y."/>
            <person name="Chen Y."/>
            <person name="Ding Y."/>
            <person name="Zhao R."/>
            <person name="Feng M."/>
            <person name="Zhu Y."/>
            <person name="Feng Y."/>
            <person name="Jiang X."/>
            <person name="Zhu D."/>
            <person name="Xiang H."/>
            <person name="Feng X."/>
            <person name="Li S."/>
            <person name="Wang J."/>
            <person name="Zhang G."/>
            <person name="Kronforst M.R."/>
            <person name="Wang W."/>
        </authorList>
    </citation>
    <scope>NUCLEOTIDE SEQUENCE [LARGE SCALE GENOMIC DNA]</scope>
    <source>
        <strain evidence="5">Ya'a_city_454_Px</strain>
        <tissue evidence="5">Whole body</tissue>
    </source>
</reference>
<dbReference type="InterPro" id="IPR003591">
    <property type="entry name" value="Leu-rich_rpt_typical-subtyp"/>
</dbReference>
<keyword evidence="2" id="KW-0677">Repeat</keyword>
<dbReference type="InterPro" id="IPR001611">
    <property type="entry name" value="Leu-rich_rpt"/>
</dbReference>
<dbReference type="SUPFAM" id="SSF52058">
    <property type="entry name" value="L domain-like"/>
    <property type="match status" value="1"/>
</dbReference>
<accession>A0A194QGH7</accession>
<evidence type="ECO:0000256" key="1">
    <source>
        <dbReference type="ARBA" id="ARBA00022614"/>
    </source>
</evidence>
<organism evidence="5 6">
    <name type="scientific">Papilio xuthus</name>
    <name type="common">Asian swallowtail butterfly</name>
    <dbReference type="NCBI Taxonomy" id="66420"/>
    <lineage>
        <taxon>Eukaryota</taxon>
        <taxon>Metazoa</taxon>
        <taxon>Ecdysozoa</taxon>
        <taxon>Arthropoda</taxon>
        <taxon>Hexapoda</taxon>
        <taxon>Insecta</taxon>
        <taxon>Pterygota</taxon>
        <taxon>Neoptera</taxon>
        <taxon>Endopterygota</taxon>
        <taxon>Lepidoptera</taxon>
        <taxon>Glossata</taxon>
        <taxon>Ditrysia</taxon>
        <taxon>Papilionoidea</taxon>
        <taxon>Papilionidae</taxon>
        <taxon>Papilioninae</taxon>
        <taxon>Papilio</taxon>
    </lineage>
</organism>
<dbReference type="Gene3D" id="3.80.10.10">
    <property type="entry name" value="Ribonuclease Inhibitor"/>
    <property type="match status" value="1"/>
</dbReference>
<dbReference type="InterPro" id="IPR026906">
    <property type="entry name" value="LRR_5"/>
</dbReference>
<dbReference type="Pfam" id="PF13306">
    <property type="entry name" value="LRR_5"/>
    <property type="match status" value="1"/>
</dbReference>
<dbReference type="EMBL" id="KQ458880">
    <property type="protein sequence ID" value="KPJ04597.1"/>
    <property type="molecule type" value="Genomic_DNA"/>
</dbReference>
<keyword evidence="1" id="KW-0433">Leucine-rich repeat</keyword>
<feature type="compositionally biased region" description="Basic and acidic residues" evidence="3">
    <location>
        <begin position="524"/>
        <end position="542"/>
    </location>
</feature>
<evidence type="ECO:0000313" key="6">
    <source>
        <dbReference type="Proteomes" id="UP000053268"/>
    </source>
</evidence>
<feature type="chain" id="PRO_5008264322" evidence="4">
    <location>
        <begin position="20"/>
        <end position="589"/>
    </location>
</feature>
<sequence length="589" mass="66202">MTAWKIITLTCFFLFLVEAKPNLHDIGENKEVISSICDPVFNTSDAVQCFCAKDDHNIARSAECYPTKEEISQDDTAWSKFDSLKDAVRISLTNNRGISFKFIPMNALKHTHNLLRLDVKYANVKVIEPFAFANLSLLEDIKLSGNQIEKLKPNAFSHLATVKTISLDTNNIMEINRDVFVSLPTLEKLFITNNKVTIIHDKAFIHLTNLKELEIDRNKLFSLNSETFSGLGKLRKLDLSGNNLEVIGDNTFKPLTRLISLNLDENKIQMLDSKAFHGLSHLQSLSLAHNELSDIDNVNVFQGLTSLNALSLKGNRITDLRQEVMAPIIENFHQNIASLDVEDNLFPCDCRLEWLMVLMNKTESASLKLILENFKCIPDAKLRDRWTKRVELEKNSQTFDGEEPSTQSQDYEYYDDAELNGKLFYTDVRDLLHCNSPTGKPLPDTLDVAKKTNTATGISPLNPEANDTPNNSGYFDASIFKKNKTKKSLAAPKTANSEVANQEIKDEKPNVSTTTRLATVSAKPMEKRTEDTKDMASDEAKSDNAIAHRSVQDKNDDYSDFFTNGQDPTLGSLIAVVLISVLNVRFLLN</sequence>
<dbReference type="SMART" id="SM00369">
    <property type="entry name" value="LRR_TYP"/>
    <property type="match status" value="8"/>
</dbReference>
<keyword evidence="4" id="KW-0732">Signal</keyword>
<dbReference type="PROSITE" id="PS51450">
    <property type="entry name" value="LRR"/>
    <property type="match status" value="2"/>
</dbReference>
<proteinExistence type="predicted"/>
<dbReference type="PANTHER" id="PTHR24367">
    <property type="entry name" value="LEUCINE-RICH REPEAT-CONTAINING PROTEIN"/>
    <property type="match status" value="1"/>
</dbReference>